<dbReference type="InterPro" id="IPR011009">
    <property type="entry name" value="Kinase-like_dom_sf"/>
</dbReference>
<keyword evidence="9" id="KW-0472">Membrane</keyword>
<keyword evidence="6 7" id="KW-0067">ATP-binding</keyword>
<feature type="compositionally biased region" description="Low complexity" evidence="8">
    <location>
        <begin position="374"/>
        <end position="390"/>
    </location>
</feature>
<feature type="compositionally biased region" description="Basic and acidic residues" evidence="8">
    <location>
        <begin position="467"/>
        <end position="477"/>
    </location>
</feature>
<organism evidence="11 12">
    <name type="scientific">Nakamurella endophytica</name>
    <dbReference type="NCBI Taxonomy" id="1748367"/>
    <lineage>
        <taxon>Bacteria</taxon>
        <taxon>Bacillati</taxon>
        <taxon>Actinomycetota</taxon>
        <taxon>Actinomycetes</taxon>
        <taxon>Nakamurellales</taxon>
        <taxon>Nakamurellaceae</taxon>
        <taxon>Nakamurella</taxon>
    </lineage>
</organism>
<accession>A0A917TCT8</accession>
<name>A0A917TCT8_9ACTN</name>
<dbReference type="EMBL" id="BMNA01000020">
    <property type="protein sequence ID" value="GGM18222.1"/>
    <property type="molecule type" value="Genomic_DNA"/>
</dbReference>
<feature type="region of interest" description="Disordered" evidence="8">
    <location>
        <begin position="1"/>
        <end position="50"/>
    </location>
</feature>
<dbReference type="PROSITE" id="PS50011">
    <property type="entry name" value="PROTEIN_KINASE_DOM"/>
    <property type="match status" value="1"/>
</dbReference>
<gene>
    <name evidence="11" type="ORF">GCM10011594_42890</name>
</gene>
<dbReference type="Pfam" id="PF00069">
    <property type="entry name" value="Pkinase"/>
    <property type="match status" value="1"/>
</dbReference>
<dbReference type="PROSITE" id="PS00108">
    <property type="entry name" value="PROTEIN_KINASE_ST"/>
    <property type="match status" value="1"/>
</dbReference>
<feature type="domain" description="Protein kinase" evidence="10">
    <location>
        <begin position="80"/>
        <end position="342"/>
    </location>
</feature>
<keyword evidence="4 7" id="KW-0547">Nucleotide-binding</keyword>
<dbReference type="GO" id="GO:0004674">
    <property type="term" value="F:protein serine/threonine kinase activity"/>
    <property type="evidence" value="ECO:0007669"/>
    <property type="project" value="UniProtKB-KW"/>
</dbReference>
<dbReference type="SMART" id="SM00220">
    <property type="entry name" value="S_TKc"/>
    <property type="match status" value="1"/>
</dbReference>
<keyword evidence="3" id="KW-0808">Transferase</keyword>
<comment type="caution">
    <text evidence="11">The sequence shown here is derived from an EMBL/GenBank/DDBJ whole genome shotgun (WGS) entry which is preliminary data.</text>
</comment>
<keyword evidence="12" id="KW-1185">Reference proteome</keyword>
<feature type="binding site" evidence="7">
    <location>
        <position position="109"/>
    </location>
    <ligand>
        <name>ATP</name>
        <dbReference type="ChEBI" id="CHEBI:30616"/>
    </ligand>
</feature>
<dbReference type="InterPro" id="IPR008271">
    <property type="entry name" value="Ser/Thr_kinase_AS"/>
</dbReference>
<evidence type="ECO:0000256" key="1">
    <source>
        <dbReference type="ARBA" id="ARBA00012513"/>
    </source>
</evidence>
<evidence type="ECO:0000256" key="3">
    <source>
        <dbReference type="ARBA" id="ARBA00022679"/>
    </source>
</evidence>
<protein>
    <recommendedName>
        <fullName evidence="1">non-specific serine/threonine protein kinase</fullName>
        <ecNumber evidence="1">2.7.11.1</ecNumber>
    </recommendedName>
</protein>
<feature type="compositionally biased region" description="Gly residues" evidence="8">
    <location>
        <begin position="486"/>
        <end position="504"/>
    </location>
</feature>
<dbReference type="GO" id="GO:0005524">
    <property type="term" value="F:ATP binding"/>
    <property type="evidence" value="ECO:0007669"/>
    <property type="project" value="UniProtKB-UniRule"/>
</dbReference>
<dbReference type="EC" id="2.7.11.1" evidence="1"/>
<feature type="transmembrane region" description="Helical" evidence="9">
    <location>
        <begin position="522"/>
        <end position="543"/>
    </location>
</feature>
<dbReference type="PROSITE" id="PS00107">
    <property type="entry name" value="PROTEIN_KINASE_ATP"/>
    <property type="match status" value="1"/>
</dbReference>
<dbReference type="SUPFAM" id="SSF56112">
    <property type="entry name" value="Protein kinase-like (PK-like)"/>
    <property type="match status" value="1"/>
</dbReference>
<dbReference type="InterPro" id="IPR000719">
    <property type="entry name" value="Prot_kinase_dom"/>
</dbReference>
<reference evidence="11" key="2">
    <citation type="submission" date="2020-09" db="EMBL/GenBank/DDBJ databases">
        <authorList>
            <person name="Sun Q."/>
            <person name="Zhou Y."/>
        </authorList>
    </citation>
    <scope>NUCLEOTIDE SEQUENCE</scope>
    <source>
        <strain evidence="11">CGMCC 4.7308</strain>
    </source>
</reference>
<evidence type="ECO:0000313" key="12">
    <source>
        <dbReference type="Proteomes" id="UP000655208"/>
    </source>
</evidence>
<dbReference type="InterPro" id="IPR017441">
    <property type="entry name" value="Protein_kinase_ATP_BS"/>
</dbReference>
<dbReference type="Gene3D" id="1.10.510.10">
    <property type="entry name" value="Transferase(Phosphotransferase) domain 1"/>
    <property type="match status" value="1"/>
</dbReference>
<reference evidence="11" key="1">
    <citation type="journal article" date="2014" name="Int. J. Syst. Evol. Microbiol.">
        <title>Complete genome sequence of Corynebacterium casei LMG S-19264T (=DSM 44701T), isolated from a smear-ripened cheese.</title>
        <authorList>
            <consortium name="US DOE Joint Genome Institute (JGI-PGF)"/>
            <person name="Walter F."/>
            <person name="Albersmeier A."/>
            <person name="Kalinowski J."/>
            <person name="Ruckert C."/>
        </authorList>
    </citation>
    <scope>NUCLEOTIDE SEQUENCE</scope>
    <source>
        <strain evidence="11">CGMCC 4.7308</strain>
    </source>
</reference>
<keyword evidence="5" id="KW-0418">Kinase</keyword>
<dbReference type="PANTHER" id="PTHR43289:SF6">
    <property type="entry name" value="SERINE_THREONINE-PROTEIN KINASE NEKL-3"/>
    <property type="match status" value="1"/>
</dbReference>
<keyword evidence="9" id="KW-0812">Transmembrane</keyword>
<dbReference type="AlphaFoldDB" id="A0A917TCT8"/>
<evidence type="ECO:0000256" key="6">
    <source>
        <dbReference type="ARBA" id="ARBA00022840"/>
    </source>
</evidence>
<evidence type="ECO:0000313" key="11">
    <source>
        <dbReference type="EMBL" id="GGM18222.1"/>
    </source>
</evidence>
<evidence type="ECO:0000256" key="2">
    <source>
        <dbReference type="ARBA" id="ARBA00022527"/>
    </source>
</evidence>
<keyword evidence="9" id="KW-1133">Transmembrane helix</keyword>
<sequence length="545" mass="55767">MPARERARTAGPPATPRPPAGRSALWLRAGNSEGAAPHGRRRVAGAGRPAARCARSTLTGVPADRPVPDADLRGLRLGRYDVVDVLGRGGMSVVYRATDSTLERPVALKVMSDELSRDDEFRARFAEEARAASAIDHVNVVPLYDFGDVDGRLYIAMRLVDGTDLARELAGGPLPGRRALALLGQVGAALDVLHERGLVHLDVKPANVLITRNERLGTEHVYLADFGLTRRGAGGHRTAAGDFLGSPTYASPEHLRGEDIGPAADEYSLACMLFAALAGRPPFVGDVRQVITGQLSGRVPSLAALSGLPSAVDRVIARGMAGVPQARYPSSADLLAAARRALSSWDDEPAADRSAGSRTAVSTAGAAATPISRPAMSPASPASLRPVEAPSSPPPRAPSSAGVAPPLDQAPPGGGPAVSWSPMSRGPGVPGMPGPAVRPPDRGPDPHGAPPGNRQPGSSSRRQPAPAEDRRPARSGDRPVPPGGRKAAGGPGTSPGGWAGGPGPAAGPAPGPAPTRGGPPSWVWWALAAALLAVVVVVLVVVAGR</sequence>
<evidence type="ECO:0000256" key="9">
    <source>
        <dbReference type="SAM" id="Phobius"/>
    </source>
</evidence>
<evidence type="ECO:0000256" key="8">
    <source>
        <dbReference type="SAM" id="MobiDB-lite"/>
    </source>
</evidence>
<dbReference type="PANTHER" id="PTHR43289">
    <property type="entry name" value="MITOGEN-ACTIVATED PROTEIN KINASE KINASE KINASE 20-RELATED"/>
    <property type="match status" value="1"/>
</dbReference>
<feature type="region of interest" description="Disordered" evidence="8">
    <location>
        <begin position="343"/>
        <end position="516"/>
    </location>
</feature>
<dbReference type="Proteomes" id="UP000655208">
    <property type="component" value="Unassembled WGS sequence"/>
</dbReference>
<proteinExistence type="predicted"/>
<evidence type="ECO:0000256" key="7">
    <source>
        <dbReference type="PROSITE-ProRule" id="PRU10141"/>
    </source>
</evidence>
<dbReference type="Gene3D" id="3.30.200.20">
    <property type="entry name" value="Phosphorylase Kinase, domain 1"/>
    <property type="match status" value="1"/>
</dbReference>
<keyword evidence="2" id="KW-0723">Serine/threonine-protein kinase</keyword>
<evidence type="ECO:0000256" key="4">
    <source>
        <dbReference type="ARBA" id="ARBA00022741"/>
    </source>
</evidence>
<dbReference type="CDD" id="cd14014">
    <property type="entry name" value="STKc_PknB_like"/>
    <property type="match status" value="1"/>
</dbReference>
<evidence type="ECO:0000259" key="10">
    <source>
        <dbReference type="PROSITE" id="PS50011"/>
    </source>
</evidence>
<evidence type="ECO:0000256" key="5">
    <source>
        <dbReference type="ARBA" id="ARBA00022777"/>
    </source>
</evidence>